<dbReference type="InterPro" id="IPR023168">
    <property type="entry name" value="GatB_Yqey_C_2"/>
</dbReference>
<dbReference type="PANTHER" id="PTHR28055">
    <property type="entry name" value="ALTERED INHERITANCE OF MITOCHONDRIA PROTEIN 41, MITOCHONDRIAL"/>
    <property type="match status" value="1"/>
</dbReference>
<name>A0ABN8H9K2_9LACO</name>
<dbReference type="Pfam" id="PF09424">
    <property type="entry name" value="YqeY"/>
    <property type="match status" value="1"/>
</dbReference>
<gene>
    <name evidence="1" type="primary">yqeY</name>
    <name evidence="1" type="ORF">LMG032447_00999</name>
</gene>
<dbReference type="EMBL" id="CAKOEU010000004">
    <property type="protein sequence ID" value="CAH1855053.1"/>
    <property type="molecule type" value="Genomic_DNA"/>
</dbReference>
<dbReference type="Gene3D" id="1.10.1510.10">
    <property type="entry name" value="Uncharacterised protein YqeY/AIM41 PF09424, N-terminal domain"/>
    <property type="match status" value="1"/>
</dbReference>
<dbReference type="RefSeq" id="WP_248706381.1">
    <property type="nucleotide sequence ID" value="NZ_CAKOET010000004.1"/>
</dbReference>
<accession>A0ABN8H9K2</accession>
<keyword evidence="2" id="KW-1185">Reference proteome</keyword>
<dbReference type="PANTHER" id="PTHR28055:SF1">
    <property type="entry name" value="ALTERED INHERITANCE OF MITOCHONDRIA PROTEIN 41, MITOCHONDRIAL"/>
    <property type="match status" value="1"/>
</dbReference>
<reference evidence="1" key="1">
    <citation type="submission" date="2022-03" db="EMBL/GenBank/DDBJ databases">
        <authorList>
            <person name="Hettiarachchi G."/>
        </authorList>
    </citation>
    <scope>NUCLEOTIDE SEQUENCE</scope>
    <source>
        <strain evidence="1">LMG 32447</strain>
    </source>
</reference>
<comment type="caution">
    <text evidence="1">The sequence shown here is derived from an EMBL/GenBank/DDBJ whole genome shotgun (WGS) entry which is preliminary data.</text>
</comment>
<organism evidence="1 2">
    <name type="scientific">Convivina praedatoris</name>
    <dbReference type="NCBI Taxonomy" id="2880963"/>
    <lineage>
        <taxon>Bacteria</taxon>
        <taxon>Bacillati</taxon>
        <taxon>Bacillota</taxon>
        <taxon>Bacilli</taxon>
        <taxon>Lactobacillales</taxon>
        <taxon>Lactobacillaceae</taxon>
        <taxon>Convivina</taxon>
    </lineage>
</organism>
<dbReference type="SUPFAM" id="SSF89095">
    <property type="entry name" value="GatB/YqeY motif"/>
    <property type="match status" value="1"/>
</dbReference>
<protein>
    <recommendedName>
        <fullName evidence="3">GatB/YqeY domain-containing protein</fullName>
    </recommendedName>
</protein>
<dbReference type="InterPro" id="IPR042184">
    <property type="entry name" value="YqeY/Aim41_N"/>
</dbReference>
<evidence type="ECO:0000313" key="1">
    <source>
        <dbReference type="EMBL" id="CAH1855053.1"/>
    </source>
</evidence>
<evidence type="ECO:0000313" key="2">
    <source>
        <dbReference type="Proteomes" id="UP000838102"/>
    </source>
</evidence>
<dbReference type="Gene3D" id="1.10.10.410">
    <property type="match status" value="1"/>
</dbReference>
<sequence length="152" mass="17007">MSLLNQLQNDMKVAMKAQEKDLLSVIRQLKSAVMNEKIQLKKDDLNRDEELAVIAREVKQRKDSLQEFIDGQRQDLADKTQKELDLLSRYMPKQLDDDEITEVVQVAIKQSGATGPSDMGKVMGIVSGQVKGRADGKVVANRVKTLLAELAK</sequence>
<proteinExistence type="predicted"/>
<dbReference type="Proteomes" id="UP000838102">
    <property type="component" value="Unassembled WGS sequence"/>
</dbReference>
<evidence type="ECO:0008006" key="3">
    <source>
        <dbReference type="Google" id="ProtNLM"/>
    </source>
</evidence>
<dbReference type="InterPro" id="IPR019004">
    <property type="entry name" value="YqeY/Aim41"/>
</dbReference>
<dbReference type="InterPro" id="IPR003789">
    <property type="entry name" value="Asn/Gln_tRNA_amidoTrase-B-like"/>
</dbReference>